<comment type="caution">
    <text evidence="1">The sequence shown here is derived from an EMBL/GenBank/DDBJ whole genome shotgun (WGS) entry which is preliminary data.</text>
</comment>
<reference evidence="1" key="1">
    <citation type="journal article" date="2020" name="bioRxiv">
        <title>Chromosome-level reference genome of the European wasp spider Argiope bruennichi: a resource for studies on range expansion and evolutionary adaptation.</title>
        <authorList>
            <person name="Sheffer M.M."/>
            <person name="Hoppe A."/>
            <person name="Krehenwinkel H."/>
            <person name="Uhl G."/>
            <person name="Kuss A.W."/>
            <person name="Jensen L."/>
            <person name="Jensen C."/>
            <person name="Gillespie R.G."/>
            <person name="Hoff K.J."/>
            <person name="Prost S."/>
        </authorList>
    </citation>
    <scope>NUCLEOTIDE SEQUENCE</scope>
</reference>
<dbReference type="EMBL" id="JABXBU010000030">
    <property type="protein sequence ID" value="KAF8784721.1"/>
    <property type="molecule type" value="Genomic_DNA"/>
</dbReference>
<name>A0A8T0F1L1_ARGBR</name>
<keyword evidence="2" id="KW-1185">Reference proteome</keyword>
<proteinExistence type="predicted"/>
<evidence type="ECO:0000313" key="2">
    <source>
        <dbReference type="Proteomes" id="UP000807504"/>
    </source>
</evidence>
<reference evidence="1" key="2">
    <citation type="submission" date="2020-06" db="EMBL/GenBank/DDBJ databases">
        <authorList>
            <person name="Sheffer M."/>
        </authorList>
    </citation>
    <scope>NUCLEOTIDE SEQUENCE</scope>
</reference>
<organism evidence="1 2">
    <name type="scientific">Argiope bruennichi</name>
    <name type="common">Wasp spider</name>
    <name type="synonym">Aranea bruennichi</name>
    <dbReference type="NCBI Taxonomy" id="94029"/>
    <lineage>
        <taxon>Eukaryota</taxon>
        <taxon>Metazoa</taxon>
        <taxon>Ecdysozoa</taxon>
        <taxon>Arthropoda</taxon>
        <taxon>Chelicerata</taxon>
        <taxon>Arachnida</taxon>
        <taxon>Araneae</taxon>
        <taxon>Araneomorphae</taxon>
        <taxon>Entelegynae</taxon>
        <taxon>Araneoidea</taxon>
        <taxon>Araneidae</taxon>
        <taxon>Argiope</taxon>
    </lineage>
</organism>
<protein>
    <submittedName>
        <fullName evidence="1">Uncharacterized protein</fullName>
    </submittedName>
</protein>
<accession>A0A8T0F1L1</accession>
<evidence type="ECO:0000313" key="1">
    <source>
        <dbReference type="EMBL" id="KAF8784721.1"/>
    </source>
</evidence>
<gene>
    <name evidence="1" type="ORF">HNY73_010365</name>
</gene>
<dbReference type="Proteomes" id="UP000807504">
    <property type="component" value="Unassembled WGS sequence"/>
</dbReference>
<dbReference type="AlphaFoldDB" id="A0A8T0F1L1"/>
<sequence>MPPTDREYHALISTCLQSIEVILSLLNGRFLSAEDFLLSLTHLLDAEESIRWTATLWIRRTFCEQKKEYGRLSSEKILDTILEKTAKKKILQDILDNLFSYPYKREKNINNDIKH</sequence>